<keyword evidence="2" id="KW-1185">Reference proteome</keyword>
<protein>
    <submittedName>
        <fullName evidence="1">Uncharacterized protein</fullName>
    </submittedName>
</protein>
<name>A0A3M7QMQ7_BRAPC</name>
<dbReference type="Proteomes" id="UP000276133">
    <property type="component" value="Unassembled WGS sequence"/>
</dbReference>
<organism evidence="1 2">
    <name type="scientific">Brachionus plicatilis</name>
    <name type="common">Marine rotifer</name>
    <name type="synonym">Brachionus muelleri</name>
    <dbReference type="NCBI Taxonomy" id="10195"/>
    <lineage>
        <taxon>Eukaryota</taxon>
        <taxon>Metazoa</taxon>
        <taxon>Spiralia</taxon>
        <taxon>Gnathifera</taxon>
        <taxon>Rotifera</taxon>
        <taxon>Eurotatoria</taxon>
        <taxon>Monogononta</taxon>
        <taxon>Pseudotrocha</taxon>
        <taxon>Ploima</taxon>
        <taxon>Brachionidae</taxon>
        <taxon>Brachionus</taxon>
    </lineage>
</organism>
<proteinExistence type="predicted"/>
<gene>
    <name evidence="1" type="ORF">BpHYR1_016298</name>
</gene>
<comment type="caution">
    <text evidence="1">The sequence shown here is derived from an EMBL/GenBank/DDBJ whole genome shotgun (WGS) entry which is preliminary data.</text>
</comment>
<dbReference type="EMBL" id="REGN01005729">
    <property type="protein sequence ID" value="RNA12275.1"/>
    <property type="molecule type" value="Genomic_DNA"/>
</dbReference>
<reference evidence="1 2" key="1">
    <citation type="journal article" date="2018" name="Sci. Rep.">
        <title>Genomic signatures of local adaptation to the degree of environmental predictability in rotifers.</title>
        <authorList>
            <person name="Franch-Gras L."/>
            <person name="Hahn C."/>
            <person name="Garcia-Roger E.M."/>
            <person name="Carmona M.J."/>
            <person name="Serra M."/>
            <person name="Gomez A."/>
        </authorList>
    </citation>
    <scope>NUCLEOTIDE SEQUENCE [LARGE SCALE GENOMIC DNA]</scope>
    <source>
        <strain evidence="1">HYR1</strain>
    </source>
</reference>
<evidence type="ECO:0000313" key="2">
    <source>
        <dbReference type="Proteomes" id="UP000276133"/>
    </source>
</evidence>
<dbReference type="AlphaFoldDB" id="A0A3M7QMQ7"/>
<evidence type="ECO:0000313" key="1">
    <source>
        <dbReference type="EMBL" id="RNA12275.1"/>
    </source>
</evidence>
<accession>A0A3M7QMQ7</accession>
<sequence>MLPKFRDHLNINHMNFINGYLALLKKKISVLSKEHRKNCTLSESGNRSSLCSCLFKLPQSINVKPHYIASDNLLMRILARDNAHIFTLKEKEIFDINNFLFKLKKNK</sequence>